<comment type="caution">
    <text evidence="1">The sequence shown here is derived from an EMBL/GenBank/DDBJ whole genome shotgun (WGS) entry which is preliminary data.</text>
</comment>
<keyword evidence="2" id="KW-1185">Reference proteome</keyword>
<evidence type="ECO:0000313" key="2">
    <source>
        <dbReference type="Proteomes" id="UP001066276"/>
    </source>
</evidence>
<dbReference type="EMBL" id="JANPWB010000008">
    <property type="protein sequence ID" value="KAJ1166365.1"/>
    <property type="molecule type" value="Genomic_DNA"/>
</dbReference>
<name>A0AAV7SQS6_PLEWA</name>
<accession>A0AAV7SQS6</accession>
<proteinExistence type="predicted"/>
<organism evidence="1 2">
    <name type="scientific">Pleurodeles waltl</name>
    <name type="common">Iberian ribbed newt</name>
    <dbReference type="NCBI Taxonomy" id="8319"/>
    <lineage>
        <taxon>Eukaryota</taxon>
        <taxon>Metazoa</taxon>
        <taxon>Chordata</taxon>
        <taxon>Craniata</taxon>
        <taxon>Vertebrata</taxon>
        <taxon>Euteleostomi</taxon>
        <taxon>Amphibia</taxon>
        <taxon>Batrachia</taxon>
        <taxon>Caudata</taxon>
        <taxon>Salamandroidea</taxon>
        <taxon>Salamandridae</taxon>
        <taxon>Pleurodelinae</taxon>
        <taxon>Pleurodeles</taxon>
    </lineage>
</organism>
<gene>
    <name evidence="1" type="ORF">NDU88_006769</name>
</gene>
<dbReference type="AlphaFoldDB" id="A0AAV7SQS6"/>
<reference evidence="1" key="1">
    <citation type="journal article" date="2022" name="bioRxiv">
        <title>Sequencing and chromosome-scale assembly of the giantPleurodeles waltlgenome.</title>
        <authorList>
            <person name="Brown T."/>
            <person name="Elewa A."/>
            <person name="Iarovenko S."/>
            <person name="Subramanian E."/>
            <person name="Araus A.J."/>
            <person name="Petzold A."/>
            <person name="Susuki M."/>
            <person name="Suzuki K.-i.T."/>
            <person name="Hayashi T."/>
            <person name="Toyoda A."/>
            <person name="Oliveira C."/>
            <person name="Osipova E."/>
            <person name="Leigh N.D."/>
            <person name="Simon A."/>
            <person name="Yun M.H."/>
        </authorList>
    </citation>
    <scope>NUCLEOTIDE SEQUENCE</scope>
    <source>
        <strain evidence="1">20211129_DDA</strain>
        <tissue evidence="1">Liver</tissue>
    </source>
</reference>
<dbReference type="Proteomes" id="UP001066276">
    <property type="component" value="Chromosome 4_2"/>
</dbReference>
<protein>
    <submittedName>
        <fullName evidence="1">Uncharacterized protein</fullName>
    </submittedName>
</protein>
<sequence length="99" mass="10752">MVRGTSVSAMVGARQQVLKETTQLENKMGSLETKALPDTEAANDLQEAPISYAELLEWLHLIDYKADAQKLNTKAESGDGPYDVDISSVKYYTGKSGLG</sequence>
<evidence type="ECO:0000313" key="1">
    <source>
        <dbReference type="EMBL" id="KAJ1166365.1"/>
    </source>
</evidence>